<comment type="caution">
    <text evidence="1">The sequence shown here is derived from an EMBL/GenBank/DDBJ whole genome shotgun (WGS) entry which is preliminary data.</text>
</comment>
<dbReference type="GO" id="GO:0006355">
    <property type="term" value="P:regulation of DNA-templated transcription"/>
    <property type="evidence" value="ECO:0007669"/>
    <property type="project" value="InterPro"/>
</dbReference>
<dbReference type="Proteomes" id="UP000273734">
    <property type="component" value="Unassembled WGS sequence"/>
</dbReference>
<protein>
    <submittedName>
        <fullName evidence="1">Conjugal transfer protein TraJ</fullName>
    </submittedName>
</protein>
<dbReference type="InterPro" id="IPR053842">
    <property type="entry name" value="NikA-like"/>
</dbReference>
<reference evidence="1 2" key="1">
    <citation type="submission" date="2018-08" db="EMBL/GenBank/DDBJ databases">
        <title>Comparative analysis of Burkholderia isolates from Puerto Rico.</title>
        <authorList>
            <person name="Hall C."/>
            <person name="Sahl J."/>
            <person name="Wagner D."/>
        </authorList>
    </citation>
    <scope>NUCLEOTIDE SEQUENCE [LARGE SCALE GENOMIC DNA]</scope>
    <source>
        <strain evidence="1 2">Bp8964</strain>
    </source>
</reference>
<dbReference type="InterPro" id="IPR013321">
    <property type="entry name" value="Arc_rbn_hlx_hlx"/>
</dbReference>
<dbReference type="NCBIfam" id="NF010451">
    <property type="entry name" value="PRK13877.1"/>
    <property type="match status" value="1"/>
</dbReference>
<proteinExistence type="predicted"/>
<dbReference type="EMBL" id="QTNY01000028">
    <property type="protein sequence ID" value="RQP70466.1"/>
    <property type="molecule type" value="Genomic_DNA"/>
</dbReference>
<dbReference type="AlphaFoldDB" id="A0AB74CY86"/>
<evidence type="ECO:0000313" key="1">
    <source>
        <dbReference type="EMBL" id="RQP70466.1"/>
    </source>
</evidence>
<gene>
    <name evidence="1" type="primary">traJ</name>
    <name evidence="1" type="ORF">DF015_30245</name>
</gene>
<sequence length="120" mass="13051">MGNGKNSTTRKRGLHLRVPVLPDEEAAIRSNAAKAGLSVAAYLRNVALGYEIRSILDYTYIADLAKVNADLGRLGGLLKLWLTNDKRVAGFSQSTILALLAKIEGTQNEMRQIMALVVAR</sequence>
<name>A0AB74CY86_9BURK</name>
<dbReference type="RefSeq" id="WP_095412722.1">
    <property type="nucleotide sequence ID" value="NZ_NQMX01000018.1"/>
</dbReference>
<dbReference type="Pfam" id="PF21983">
    <property type="entry name" value="NikA-like"/>
    <property type="match status" value="1"/>
</dbReference>
<evidence type="ECO:0000313" key="2">
    <source>
        <dbReference type="Proteomes" id="UP000273734"/>
    </source>
</evidence>
<dbReference type="Gene3D" id="1.10.1220.10">
    <property type="entry name" value="Met repressor-like"/>
    <property type="match status" value="1"/>
</dbReference>
<organism evidence="1 2">
    <name type="scientific">Burkholderia ubonensis</name>
    <dbReference type="NCBI Taxonomy" id="101571"/>
    <lineage>
        <taxon>Bacteria</taxon>
        <taxon>Pseudomonadati</taxon>
        <taxon>Pseudomonadota</taxon>
        <taxon>Betaproteobacteria</taxon>
        <taxon>Burkholderiales</taxon>
        <taxon>Burkholderiaceae</taxon>
        <taxon>Burkholderia</taxon>
        <taxon>Burkholderia cepacia complex</taxon>
    </lineage>
</organism>
<accession>A0AB74CY86</accession>